<protein>
    <submittedName>
        <fullName evidence="2">Uncharacterized protein</fullName>
    </submittedName>
</protein>
<proteinExistence type="predicted"/>
<sequence>MNISANNKYLRCISNRTAAIIYLVYILTGEVDTNDYYSTKKFIKYLILITVVLIGFCVFFSIKSNKQNVIDNYRKYYEKKHPNDLKLNDSEISKKYRYDKFIFFSIIYSFITFTLCLRQITYNEYIKEYNGDNLKNSIYD</sequence>
<reference evidence="2 3" key="2">
    <citation type="submission" date="2016-08" db="EMBL/GenBank/DDBJ databases">
        <title>Pervasive Adenine N6-methylation of Active Genes in Fungi.</title>
        <authorList>
            <consortium name="DOE Joint Genome Institute"/>
            <person name="Mondo S.J."/>
            <person name="Dannebaum R.O."/>
            <person name="Kuo R.C."/>
            <person name="Labutti K."/>
            <person name="Haridas S."/>
            <person name="Kuo A."/>
            <person name="Salamov A."/>
            <person name="Ahrendt S.R."/>
            <person name="Lipzen A."/>
            <person name="Sullivan W."/>
            <person name="Andreopoulos W.B."/>
            <person name="Clum A."/>
            <person name="Lindquist E."/>
            <person name="Daum C."/>
            <person name="Ramamoorthy G.K."/>
            <person name="Gryganskyi A."/>
            <person name="Culley D."/>
            <person name="Magnuson J.K."/>
            <person name="James T.Y."/>
            <person name="O'Malley M.A."/>
            <person name="Stajich J.E."/>
            <person name="Spatafora J.W."/>
            <person name="Visel A."/>
            <person name="Grigoriev I.V."/>
        </authorList>
    </citation>
    <scope>NUCLEOTIDE SEQUENCE [LARGE SCALE GENOMIC DNA]</scope>
    <source>
        <strain evidence="2 3">S4</strain>
    </source>
</reference>
<accession>A0A1Y1X2D5</accession>
<dbReference type="AlphaFoldDB" id="A0A1Y1X2D5"/>
<dbReference type="Proteomes" id="UP000193944">
    <property type="component" value="Unassembled WGS sequence"/>
</dbReference>
<gene>
    <name evidence="2" type="ORF">BCR32DRAFT_280934</name>
</gene>
<dbReference type="EMBL" id="MCFG01000159">
    <property type="protein sequence ID" value="ORX79957.1"/>
    <property type="molecule type" value="Genomic_DNA"/>
</dbReference>
<keyword evidence="3" id="KW-1185">Reference proteome</keyword>
<evidence type="ECO:0000313" key="3">
    <source>
        <dbReference type="Proteomes" id="UP000193944"/>
    </source>
</evidence>
<feature type="transmembrane region" description="Helical" evidence="1">
    <location>
        <begin position="42"/>
        <end position="62"/>
    </location>
</feature>
<comment type="caution">
    <text evidence="2">The sequence shown here is derived from an EMBL/GenBank/DDBJ whole genome shotgun (WGS) entry which is preliminary data.</text>
</comment>
<keyword evidence="1" id="KW-1133">Transmembrane helix</keyword>
<keyword evidence="1" id="KW-0812">Transmembrane</keyword>
<feature type="transmembrane region" description="Helical" evidence="1">
    <location>
        <begin position="101"/>
        <end position="120"/>
    </location>
</feature>
<evidence type="ECO:0000256" key="1">
    <source>
        <dbReference type="SAM" id="Phobius"/>
    </source>
</evidence>
<name>A0A1Y1X2D5_9FUNG</name>
<keyword evidence="1" id="KW-0472">Membrane</keyword>
<reference evidence="2 3" key="1">
    <citation type="submission" date="2016-08" db="EMBL/GenBank/DDBJ databases">
        <title>A Parts List for Fungal Cellulosomes Revealed by Comparative Genomics.</title>
        <authorList>
            <consortium name="DOE Joint Genome Institute"/>
            <person name="Haitjema C.H."/>
            <person name="Gilmore S.P."/>
            <person name="Henske J.K."/>
            <person name="Solomon K.V."/>
            <person name="De Groot R."/>
            <person name="Kuo A."/>
            <person name="Mondo S.J."/>
            <person name="Salamov A.A."/>
            <person name="Labutti K."/>
            <person name="Zhao Z."/>
            <person name="Chiniquy J."/>
            <person name="Barry K."/>
            <person name="Brewer H.M."/>
            <person name="Purvine S.O."/>
            <person name="Wright A.T."/>
            <person name="Boxma B."/>
            <person name="Van Alen T."/>
            <person name="Hackstein J.H."/>
            <person name="Baker S.E."/>
            <person name="Grigoriev I.V."/>
            <person name="O'Malley M.A."/>
        </authorList>
    </citation>
    <scope>NUCLEOTIDE SEQUENCE [LARGE SCALE GENOMIC DNA]</scope>
    <source>
        <strain evidence="2 3">S4</strain>
    </source>
</reference>
<organism evidence="2 3">
    <name type="scientific">Anaeromyces robustus</name>
    <dbReference type="NCBI Taxonomy" id="1754192"/>
    <lineage>
        <taxon>Eukaryota</taxon>
        <taxon>Fungi</taxon>
        <taxon>Fungi incertae sedis</taxon>
        <taxon>Chytridiomycota</taxon>
        <taxon>Chytridiomycota incertae sedis</taxon>
        <taxon>Neocallimastigomycetes</taxon>
        <taxon>Neocallimastigales</taxon>
        <taxon>Neocallimastigaceae</taxon>
        <taxon>Anaeromyces</taxon>
    </lineage>
</organism>
<evidence type="ECO:0000313" key="2">
    <source>
        <dbReference type="EMBL" id="ORX79957.1"/>
    </source>
</evidence>